<dbReference type="WBParaSite" id="TMUE_3000011195.1">
    <property type="protein sequence ID" value="TMUE_3000011195.1"/>
    <property type="gene ID" value="WBGene00292948"/>
</dbReference>
<evidence type="ECO:0000313" key="2">
    <source>
        <dbReference type="WBParaSite" id="TMUE_3000011195.1"/>
    </source>
</evidence>
<evidence type="ECO:0000313" key="1">
    <source>
        <dbReference type="Proteomes" id="UP000046395"/>
    </source>
</evidence>
<protein>
    <submittedName>
        <fullName evidence="2">Uncharacterized protein</fullName>
    </submittedName>
</protein>
<name>A0A5S6QVC5_TRIMR</name>
<dbReference type="Proteomes" id="UP000046395">
    <property type="component" value="Unassembled WGS sequence"/>
</dbReference>
<proteinExistence type="predicted"/>
<keyword evidence="1" id="KW-1185">Reference proteome</keyword>
<organism evidence="1 2">
    <name type="scientific">Trichuris muris</name>
    <name type="common">Mouse whipworm</name>
    <dbReference type="NCBI Taxonomy" id="70415"/>
    <lineage>
        <taxon>Eukaryota</taxon>
        <taxon>Metazoa</taxon>
        <taxon>Ecdysozoa</taxon>
        <taxon>Nematoda</taxon>
        <taxon>Enoplea</taxon>
        <taxon>Dorylaimia</taxon>
        <taxon>Trichinellida</taxon>
        <taxon>Trichuridae</taxon>
        <taxon>Trichuris</taxon>
    </lineage>
</organism>
<dbReference type="AlphaFoldDB" id="A0A5S6QVC5"/>
<dbReference type="STRING" id="70415.A0A5S6QVC5"/>
<reference evidence="2" key="1">
    <citation type="submission" date="2019-12" db="UniProtKB">
        <authorList>
            <consortium name="WormBaseParasite"/>
        </authorList>
    </citation>
    <scope>IDENTIFICATION</scope>
</reference>
<accession>A0A5S6QVC5</accession>
<sequence>MANRIFLFMKSYISGQFDLHPMLMFNGVTFVRDAKISIRTITINQRYIYQWFKMLLLLVFVRAKELGGEGFSDMIEDHIREHIEECGEPFINEELEQLTQSHTGSDDDVMEDTEAQTPSDLTLQKLASIFRQAQVLKDMIAEYEPSMERGIMVTPE</sequence>